<comment type="similarity">
    <text evidence="4">Belongs to the DASH complex ASK1 family.</text>
</comment>
<keyword evidence="11" id="KW-0995">Kinetochore</keyword>
<feature type="compositionally biased region" description="Basic and acidic residues" evidence="16">
    <location>
        <begin position="391"/>
        <end position="409"/>
    </location>
</feature>
<keyword evidence="13" id="KW-0539">Nucleus</keyword>
<dbReference type="PANTHER" id="PTHR28200:SF1">
    <property type="entry name" value="DASH COMPLEX SUBUNIT ASK1"/>
    <property type="match status" value="1"/>
</dbReference>
<dbReference type="STRING" id="1314782.A0A165QNU4"/>
<feature type="region of interest" description="Disordered" evidence="16">
    <location>
        <begin position="566"/>
        <end position="600"/>
    </location>
</feature>
<feature type="compositionally biased region" description="Polar residues" evidence="16">
    <location>
        <begin position="468"/>
        <end position="491"/>
    </location>
</feature>
<keyword evidence="10" id="KW-0498">Mitosis</keyword>
<dbReference type="PANTHER" id="PTHR28200">
    <property type="entry name" value="DASH COMPLEX SUBUNIT ASK1"/>
    <property type="match status" value="1"/>
</dbReference>
<evidence type="ECO:0000256" key="3">
    <source>
        <dbReference type="ARBA" id="ARBA00004629"/>
    </source>
</evidence>
<dbReference type="GO" id="GO:0005874">
    <property type="term" value="C:microtubule"/>
    <property type="evidence" value="ECO:0007669"/>
    <property type="project" value="UniProtKB-KW"/>
</dbReference>
<dbReference type="GO" id="GO:0042729">
    <property type="term" value="C:DASH complex"/>
    <property type="evidence" value="ECO:0007669"/>
    <property type="project" value="InterPro"/>
</dbReference>
<evidence type="ECO:0000256" key="7">
    <source>
        <dbReference type="ARBA" id="ARBA00022490"/>
    </source>
</evidence>
<name>A0A165QNU4_9AGAM</name>
<dbReference type="GO" id="GO:0008608">
    <property type="term" value="P:attachment of spindle microtubules to kinetochore"/>
    <property type="evidence" value="ECO:0007669"/>
    <property type="project" value="InterPro"/>
</dbReference>
<feature type="compositionally biased region" description="Basic and acidic residues" evidence="16">
    <location>
        <begin position="190"/>
        <end position="199"/>
    </location>
</feature>
<evidence type="ECO:0000256" key="13">
    <source>
        <dbReference type="ARBA" id="ARBA00023242"/>
    </source>
</evidence>
<sequence>MPSNINNDQSQYVRLPTDDRKPIKPNPPRWEPSDDPDAIIVPGLDTNASVNDQIDYIEQLVTVKLQNVDENMAKIHHLLSSRMLPAFKNYAVGTEPVREAAKFWVNFFEKAARVRLPIYDELSTAQEQTIQHDQETEPTETETETESHTHSEGDVTAQPDSFNPDRTPSESSFMPGQGAVSSTPAAFSRHRSEQEHESQDSFASQASEDAPWARSLESPLVRLDRELRSLSVDDVPPGPPPYGEPSVYLEPSDRNDHSQARLDKGKSREVSEPLLYNVLRSGLRNKNEVNSANPPSARAGPTSPLKFRRKPPTPKAFNPFLPPQTKPEQWNGIVDLKKTPLTTSRHQGYSSGLSGPKALEEDDEDMYPPGMSPLTTIQLPTIARPTLGRSPSKEAAKKIGRDLISDAQRRGGKGTTESSLSSMPTPPSLQRYTRDGYEARRGPVSSEVSSSGMDTSLESLMRRVGLSTDYQGQGGSTTISAPSYVPPSTASRPVFSVQPLHEEEEQYYEEPHTPEPAPYVQDDDTVMQGQAYQEDLDDSFDSFDSFDEPEINDTAHPSAAFLMASSQRGPHDLDDSFDDSFDDDDGDERMPPVIPFDDGDDWFDDSLDDDGPTETIFGAHRYQGGGQAPMQLGMRGEQLLEDTVGIGDQLARAGRLPRSPTVGPGVEDASMLA</sequence>
<keyword evidence="15" id="KW-0137">Centromere</keyword>
<evidence type="ECO:0000313" key="18">
    <source>
        <dbReference type="Proteomes" id="UP000076761"/>
    </source>
</evidence>
<feature type="compositionally biased region" description="Basic and acidic residues" evidence="16">
    <location>
        <begin position="251"/>
        <end position="270"/>
    </location>
</feature>
<evidence type="ECO:0000256" key="12">
    <source>
        <dbReference type="ARBA" id="ARBA00023212"/>
    </source>
</evidence>
<evidence type="ECO:0000256" key="11">
    <source>
        <dbReference type="ARBA" id="ARBA00022838"/>
    </source>
</evidence>
<evidence type="ECO:0000256" key="6">
    <source>
        <dbReference type="ARBA" id="ARBA00022454"/>
    </source>
</evidence>
<evidence type="ECO:0000256" key="2">
    <source>
        <dbReference type="ARBA" id="ARBA00004186"/>
    </source>
</evidence>
<feature type="region of interest" description="Disordered" evidence="16">
    <location>
        <begin position="284"/>
        <end position="454"/>
    </location>
</feature>
<protein>
    <recommendedName>
        <fullName evidence="5">DASH complex subunit ASK1</fullName>
    </recommendedName>
</protein>
<evidence type="ECO:0000256" key="10">
    <source>
        <dbReference type="ARBA" id="ARBA00022776"/>
    </source>
</evidence>
<evidence type="ECO:0000256" key="9">
    <source>
        <dbReference type="ARBA" id="ARBA00022701"/>
    </source>
</evidence>
<gene>
    <name evidence="17" type="ORF">NEOLEDRAFT_1180751</name>
</gene>
<dbReference type="OrthoDB" id="5573898at2759"/>
<dbReference type="EMBL" id="KV425593">
    <property type="protein sequence ID" value="KZT22676.1"/>
    <property type="molecule type" value="Genomic_DNA"/>
</dbReference>
<dbReference type="GO" id="GO:0072686">
    <property type="term" value="C:mitotic spindle"/>
    <property type="evidence" value="ECO:0007669"/>
    <property type="project" value="InterPro"/>
</dbReference>
<keyword evidence="9" id="KW-0493">Microtubule</keyword>
<feature type="compositionally biased region" description="Basic and acidic residues" evidence="16">
    <location>
        <begin position="432"/>
        <end position="441"/>
    </location>
</feature>
<feature type="region of interest" description="Disordered" evidence="16">
    <location>
        <begin position="1"/>
        <end position="34"/>
    </location>
</feature>
<feature type="compositionally biased region" description="Acidic residues" evidence="16">
    <location>
        <begin position="575"/>
        <end position="587"/>
    </location>
</feature>
<organism evidence="17 18">
    <name type="scientific">Neolentinus lepideus HHB14362 ss-1</name>
    <dbReference type="NCBI Taxonomy" id="1314782"/>
    <lineage>
        <taxon>Eukaryota</taxon>
        <taxon>Fungi</taxon>
        <taxon>Dikarya</taxon>
        <taxon>Basidiomycota</taxon>
        <taxon>Agaricomycotina</taxon>
        <taxon>Agaricomycetes</taxon>
        <taxon>Gloeophyllales</taxon>
        <taxon>Gloeophyllaceae</taxon>
        <taxon>Neolentinus</taxon>
    </lineage>
</organism>
<keyword evidence="14" id="KW-0131">Cell cycle</keyword>
<feature type="region of interest" description="Disordered" evidence="16">
    <location>
        <begin position="651"/>
        <end position="673"/>
    </location>
</feature>
<dbReference type="AlphaFoldDB" id="A0A165QNU4"/>
<evidence type="ECO:0000256" key="16">
    <source>
        <dbReference type="SAM" id="MobiDB-lite"/>
    </source>
</evidence>
<dbReference type="GO" id="GO:0044732">
    <property type="term" value="C:mitotic spindle pole body"/>
    <property type="evidence" value="ECO:0007669"/>
    <property type="project" value="TreeGrafter"/>
</dbReference>
<feature type="compositionally biased region" description="Polar residues" evidence="16">
    <location>
        <begin position="158"/>
        <end position="185"/>
    </location>
</feature>
<evidence type="ECO:0000256" key="14">
    <source>
        <dbReference type="ARBA" id="ARBA00023306"/>
    </source>
</evidence>
<keyword evidence="8" id="KW-0132">Cell division</keyword>
<evidence type="ECO:0000256" key="1">
    <source>
        <dbReference type="ARBA" id="ARBA00004123"/>
    </source>
</evidence>
<evidence type="ECO:0000313" key="17">
    <source>
        <dbReference type="EMBL" id="KZT22676.1"/>
    </source>
</evidence>
<dbReference type="GO" id="GO:0051301">
    <property type="term" value="P:cell division"/>
    <property type="evidence" value="ECO:0007669"/>
    <property type="project" value="UniProtKB-KW"/>
</dbReference>
<feature type="region of interest" description="Disordered" evidence="16">
    <location>
        <begin position="228"/>
        <end position="270"/>
    </location>
</feature>
<keyword evidence="12" id="KW-0206">Cytoskeleton</keyword>
<feature type="region of interest" description="Disordered" evidence="16">
    <location>
        <begin position="503"/>
        <end position="522"/>
    </location>
</feature>
<feature type="compositionally biased region" description="Polar residues" evidence="16">
    <location>
        <begin position="340"/>
        <end position="353"/>
    </location>
</feature>
<dbReference type="InterPro" id="IPR013964">
    <property type="entry name" value="DASH_Ask1"/>
</dbReference>
<proteinExistence type="inferred from homology"/>
<evidence type="ECO:0000256" key="15">
    <source>
        <dbReference type="ARBA" id="ARBA00023328"/>
    </source>
</evidence>
<evidence type="ECO:0000256" key="8">
    <source>
        <dbReference type="ARBA" id="ARBA00022618"/>
    </source>
</evidence>
<feature type="region of interest" description="Disordered" evidence="16">
    <location>
        <begin position="128"/>
        <end position="213"/>
    </location>
</feature>
<dbReference type="Proteomes" id="UP000076761">
    <property type="component" value="Unassembled WGS sequence"/>
</dbReference>
<keyword evidence="7" id="KW-0963">Cytoplasm</keyword>
<accession>A0A165QNU4</accession>
<feature type="region of interest" description="Disordered" evidence="16">
    <location>
        <begin position="468"/>
        <end position="492"/>
    </location>
</feature>
<feature type="compositionally biased region" description="Polar residues" evidence="16">
    <location>
        <begin position="1"/>
        <end position="12"/>
    </location>
</feature>
<dbReference type="Pfam" id="PF08655">
    <property type="entry name" value="DASH_Ask1"/>
    <property type="match status" value="1"/>
</dbReference>
<dbReference type="InParanoid" id="A0A165QNU4"/>
<reference evidence="17 18" key="1">
    <citation type="journal article" date="2016" name="Mol. Biol. Evol.">
        <title>Comparative Genomics of Early-Diverging Mushroom-Forming Fungi Provides Insights into the Origins of Lignocellulose Decay Capabilities.</title>
        <authorList>
            <person name="Nagy L.G."/>
            <person name="Riley R."/>
            <person name="Tritt A."/>
            <person name="Adam C."/>
            <person name="Daum C."/>
            <person name="Floudas D."/>
            <person name="Sun H."/>
            <person name="Yadav J.S."/>
            <person name="Pangilinan J."/>
            <person name="Larsson K.H."/>
            <person name="Matsuura K."/>
            <person name="Barry K."/>
            <person name="Labutti K."/>
            <person name="Kuo R."/>
            <person name="Ohm R.A."/>
            <person name="Bhattacharya S.S."/>
            <person name="Shirouzu T."/>
            <person name="Yoshinaga Y."/>
            <person name="Martin F.M."/>
            <person name="Grigoriev I.V."/>
            <person name="Hibbett D.S."/>
        </authorList>
    </citation>
    <scope>NUCLEOTIDE SEQUENCE [LARGE SCALE GENOMIC DNA]</scope>
    <source>
        <strain evidence="17 18">HHB14362 ss-1</strain>
    </source>
</reference>
<keyword evidence="18" id="KW-1185">Reference proteome</keyword>
<keyword evidence="6" id="KW-0158">Chromosome</keyword>
<evidence type="ECO:0000256" key="5">
    <source>
        <dbReference type="ARBA" id="ARBA00014520"/>
    </source>
</evidence>
<evidence type="ECO:0000256" key="4">
    <source>
        <dbReference type="ARBA" id="ARBA00010731"/>
    </source>
</evidence>
<comment type="subcellular location">
    <subcellularLocation>
        <location evidence="3">Chromosome</location>
        <location evidence="3">Centromere</location>
        <location evidence="3">Kinetochore</location>
    </subcellularLocation>
    <subcellularLocation>
        <location evidence="2">Cytoplasm</location>
        <location evidence="2">Cytoskeleton</location>
        <location evidence="2">Spindle</location>
    </subcellularLocation>
    <subcellularLocation>
        <location evidence="1">Nucleus</location>
    </subcellularLocation>
</comment>